<evidence type="ECO:0000313" key="5">
    <source>
        <dbReference type="Proteomes" id="UP000039324"/>
    </source>
</evidence>
<gene>
    <name evidence="3" type="ORF">PBRA_002342</name>
    <name evidence="4" type="ORF">PLBR_LOCUS6145</name>
</gene>
<evidence type="ECO:0000313" key="3">
    <source>
        <dbReference type="EMBL" id="CEP02077.1"/>
    </source>
</evidence>
<dbReference type="InterPro" id="IPR016024">
    <property type="entry name" value="ARM-type_fold"/>
</dbReference>
<dbReference type="AlphaFoldDB" id="A0A0G4J3F7"/>
<feature type="coiled-coil region" evidence="1">
    <location>
        <begin position="4"/>
        <end position="70"/>
    </location>
</feature>
<dbReference type="EMBL" id="CDSF01000122">
    <property type="protein sequence ID" value="CEP02077.1"/>
    <property type="molecule type" value="Genomic_DNA"/>
</dbReference>
<reference evidence="4 6" key="2">
    <citation type="submission" date="2018-03" db="EMBL/GenBank/DDBJ databases">
        <authorList>
            <person name="Fogelqvist J."/>
        </authorList>
    </citation>
    <scope>NUCLEOTIDE SEQUENCE [LARGE SCALE GENOMIC DNA]</scope>
</reference>
<dbReference type="SUPFAM" id="SSF48371">
    <property type="entry name" value="ARM repeat"/>
    <property type="match status" value="1"/>
</dbReference>
<keyword evidence="4" id="KW-0496">Mitochondrion</keyword>
<accession>A0A0G4J3F7</accession>
<feature type="region of interest" description="Disordered" evidence="2">
    <location>
        <begin position="93"/>
        <end position="162"/>
    </location>
</feature>
<feature type="compositionally biased region" description="Low complexity" evidence="2">
    <location>
        <begin position="101"/>
        <end position="115"/>
    </location>
</feature>
<evidence type="ECO:0000256" key="2">
    <source>
        <dbReference type="SAM" id="MobiDB-lite"/>
    </source>
</evidence>
<sequence>MESEKVLRERLERLTARMRSQKAAALSALDLAAKTAEQNAAELNEARSRIEALEAELLACRADRDAAIARAERAELHLKSFRNSVLDSLDRAERDLSAEKSPSSADAAPLPASAPIQPLQSPLKPRKRPRERPRIPEPRDVSPTAATERPEPPKAKQRDTFDESFSVVSVASLPPLSEAEIVPAGRSELSQLLSAAGVAETELACCRISAGLSNGSLTLDAVVEETLNSLRTACDSEGPCNRLVDVLLGVAGSRPALIDMLLHAFCSHIRRRESLSDPLDIGIVSCFGRICHATGRVERARVLLFDLMRLNPILQRQAIDVLIENCPDCIDPDNRSCLAEAVRLILADTDADDKFGALAQRAVGLVGDADDAPRAIELMALARGWPWACAKIITPLWDRIRTCTNSPTLTSLIECIGIVSKTSGAEGGQFRDAILDRFNAILALDGASFPTDVQVAAADAVVIMANGQLNPVRPVYRWYISAPDTVRAALPARLREDIQFIGKLLAVR</sequence>
<keyword evidence="5" id="KW-1185">Reference proteome</keyword>
<reference evidence="3 5" key="1">
    <citation type="submission" date="2015-02" db="EMBL/GenBank/DDBJ databases">
        <authorList>
            <person name="Chooi Y.-H."/>
        </authorList>
    </citation>
    <scope>NUCLEOTIDE SEQUENCE [LARGE SCALE GENOMIC DNA]</scope>
    <source>
        <strain evidence="3">E3</strain>
    </source>
</reference>
<name>A0A0G4J3F7_PLABS</name>
<evidence type="ECO:0000313" key="4">
    <source>
        <dbReference type="EMBL" id="SPQ98930.1"/>
    </source>
</evidence>
<dbReference type="Proteomes" id="UP000290189">
    <property type="component" value="Unassembled WGS sequence"/>
</dbReference>
<geneLocation type="mitochondrion" evidence="4"/>
<evidence type="ECO:0000256" key="1">
    <source>
        <dbReference type="SAM" id="Coils"/>
    </source>
</evidence>
<evidence type="ECO:0000313" key="6">
    <source>
        <dbReference type="Proteomes" id="UP000290189"/>
    </source>
</evidence>
<dbReference type="EMBL" id="OVEO01000010">
    <property type="protein sequence ID" value="SPQ98930.1"/>
    <property type="molecule type" value="Genomic_DNA"/>
</dbReference>
<keyword evidence="1" id="KW-0175">Coiled coil</keyword>
<feature type="compositionally biased region" description="Basic and acidic residues" evidence="2">
    <location>
        <begin position="148"/>
        <end position="161"/>
    </location>
</feature>
<organism evidence="3 5">
    <name type="scientific">Plasmodiophora brassicae</name>
    <name type="common">Clubroot disease agent</name>
    <dbReference type="NCBI Taxonomy" id="37360"/>
    <lineage>
        <taxon>Eukaryota</taxon>
        <taxon>Sar</taxon>
        <taxon>Rhizaria</taxon>
        <taxon>Endomyxa</taxon>
        <taxon>Phytomyxea</taxon>
        <taxon>Plasmodiophorida</taxon>
        <taxon>Plasmodiophoridae</taxon>
        <taxon>Plasmodiophora</taxon>
    </lineage>
</organism>
<dbReference type="Proteomes" id="UP000039324">
    <property type="component" value="Unassembled WGS sequence"/>
</dbReference>
<proteinExistence type="predicted"/>
<protein>
    <submittedName>
        <fullName evidence="3">Uncharacterized protein</fullName>
    </submittedName>
</protein>